<sequence>MGVPRRKLGKRVAPLSAAAIRNHALSFRDAIGQKGSYVKVIRLLELLQSIEFLDFEVVEDHVLGDEEAVSYPDKSFMRIKETVYDKAANDDGHCRFTIAHELGHMIMHKGQANFARGTSGDHKIFEDSEWQADAFASEFLIDQRLIPQAANEETIVEMFGVSGSAARHRLKRFYSGK</sequence>
<feature type="domain" description="IrrE N-terminal-like" evidence="1">
    <location>
        <begin position="80"/>
        <end position="171"/>
    </location>
</feature>
<dbReference type="AlphaFoldDB" id="A0A9Q3ZEW3"/>
<comment type="caution">
    <text evidence="2">The sequence shown here is derived from an EMBL/GenBank/DDBJ whole genome shotgun (WGS) entry which is preliminary data.</text>
</comment>
<keyword evidence="3" id="KW-1185">Reference proteome</keyword>
<dbReference type="Proteomes" id="UP001107961">
    <property type="component" value="Unassembled WGS sequence"/>
</dbReference>
<protein>
    <submittedName>
        <fullName evidence="2">ImmA/IrrE family metallo-endopeptidase</fullName>
    </submittedName>
</protein>
<dbReference type="EMBL" id="JAJVKT010000010">
    <property type="protein sequence ID" value="MCE7508921.1"/>
    <property type="molecule type" value="Genomic_DNA"/>
</dbReference>
<evidence type="ECO:0000313" key="3">
    <source>
        <dbReference type="Proteomes" id="UP001107961"/>
    </source>
</evidence>
<dbReference type="RefSeq" id="WP_080530596.1">
    <property type="nucleotide sequence ID" value="NZ_CP012331.1"/>
</dbReference>
<proteinExistence type="predicted"/>
<gene>
    <name evidence="2" type="ORF">LZG35_09760</name>
</gene>
<evidence type="ECO:0000259" key="1">
    <source>
        <dbReference type="Pfam" id="PF06114"/>
    </source>
</evidence>
<name>A0A9Q3ZEW3_9GAMM</name>
<accession>A0A9Q3ZEW3</accession>
<dbReference type="Pfam" id="PF06114">
    <property type="entry name" value="Peptidase_M78"/>
    <property type="match status" value="1"/>
</dbReference>
<evidence type="ECO:0000313" key="2">
    <source>
        <dbReference type="EMBL" id="MCE7508921.1"/>
    </source>
</evidence>
<reference evidence="2" key="1">
    <citation type="submission" date="2022-01" db="EMBL/GenBank/DDBJ databases">
        <authorList>
            <person name="Karlyshev A.V."/>
            <person name="Jaspars M."/>
        </authorList>
    </citation>
    <scope>NUCLEOTIDE SEQUENCE</scope>
    <source>
        <strain evidence="2">AGSA3-2</strain>
    </source>
</reference>
<dbReference type="InterPro" id="IPR010359">
    <property type="entry name" value="IrrE_HExxH"/>
</dbReference>
<dbReference type="KEGG" id="axe:P40_05615"/>
<organism evidence="2 3">
    <name type="scientific">Alloalcanivorax xenomutans</name>
    <dbReference type="NCBI Taxonomy" id="1094342"/>
    <lineage>
        <taxon>Bacteria</taxon>
        <taxon>Pseudomonadati</taxon>
        <taxon>Pseudomonadota</taxon>
        <taxon>Gammaproteobacteria</taxon>
        <taxon>Oceanospirillales</taxon>
        <taxon>Alcanivoracaceae</taxon>
        <taxon>Alloalcanivorax</taxon>
    </lineage>
</organism>
<dbReference type="Gene3D" id="1.10.10.2910">
    <property type="match status" value="1"/>
</dbReference>